<protein>
    <submittedName>
        <fullName evidence="1">Uncharacterized protein</fullName>
    </submittedName>
</protein>
<proteinExistence type="predicted"/>
<name>A0A0M0JBE0_9EUKA</name>
<keyword evidence="2" id="KW-1185">Reference proteome</keyword>
<gene>
    <name evidence="1" type="ORF">Ctob_011975</name>
</gene>
<sequence>MTISFATCFSGYATLLPDYQRLADAVVMSAHLQTPPTVVLVRSTS</sequence>
<dbReference type="EMBL" id="JWZX01003183">
    <property type="protein sequence ID" value="KOO23523.1"/>
    <property type="molecule type" value="Genomic_DNA"/>
</dbReference>
<comment type="caution">
    <text evidence="1">The sequence shown here is derived from an EMBL/GenBank/DDBJ whole genome shotgun (WGS) entry which is preliminary data.</text>
</comment>
<accession>A0A0M0JBE0</accession>
<evidence type="ECO:0000313" key="1">
    <source>
        <dbReference type="EMBL" id="KOO23523.1"/>
    </source>
</evidence>
<dbReference type="AlphaFoldDB" id="A0A0M0JBE0"/>
<evidence type="ECO:0000313" key="2">
    <source>
        <dbReference type="Proteomes" id="UP000037460"/>
    </source>
</evidence>
<dbReference type="Proteomes" id="UP000037460">
    <property type="component" value="Unassembled WGS sequence"/>
</dbReference>
<reference evidence="2" key="1">
    <citation type="journal article" date="2015" name="PLoS Genet.">
        <title>Genome Sequence and Transcriptome Analyses of Chrysochromulina tobin: Metabolic Tools for Enhanced Algal Fitness in the Prominent Order Prymnesiales (Haptophyceae).</title>
        <authorList>
            <person name="Hovde B.T."/>
            <person name="Deodato C.R."/>
            <person name="Hunsperger H.M."/>
            <person name="Ryken S.A."/>
            <person name="Yost W."/>
            <person name="Jha R.K."/>
            <person name="Patterson J."/>
            <person name="Monnat R.J. Jr."/>
            <person name="Barlow S.B."/>
            <person name="Starkenburg S.R."/>
            <person name="Cattolico R.A."/>
        </authorList>
    </citation>
    <scope>NUCLEOTIDE SEQUENCE</scope>
    <source>
        <strain evidence="2">CCMP291</strain>
    </source>
</reference>
<organism evidence="1 2">
    <name type="scientific">Chrysochromulina tobinii</name>
    <dbReference type="NCBI Taxonomy" id="1460289"/>
    <lineage>
        <taxon>Eukaryota</taxon>
        <taxon>Haptista</taxon>
        <taxon>Haptophyta</taxon>
        <taxon>Prymnesiophyceae</taxon>
        <taxon>Prymnesiales</taxon>
        <taxon>Chrysochromulinaceae</taxon>
        <taxon>Chrysochromulina</taxon>
    </lineage>
</organism>